<accession>X0PMP7</accession>
<keyword evidence="1" id="KW-0805">Transcription regulation</keyword>
<dbReference type="PATRIC" id="fig|1423734.3.peg.2076"/>
<dbReference type="InterPro" id="IPR028978">
    <property type="entry name" value="Chorismate_lyase_/UTRA_dom_sf"/>
</dbReference>
<dbReference type="InterPro" id="IPR011663">
    <property type="entry name" value="UTRA"/>
</dbReference>
<dbReference type="eggNOG" id="COG2188">
    <property type="taxonomic scope" value="Bacteria"/>
</dbReference>
<evidence type="ECO:0000259" key="4">
    <source>
        <dbReference type="PROSITE" id="PS50949"/>
    </source>
</evidence>
<dbReference type="PANTHER" id="PTHR44846:SF4">
    <property type="entry name" value="HTH GNTR-TYPE DOMAIN-CONTAINING PROTEIN"/>
    <property type="match status" value="1"/>
</dbReference>
<evidence type="ECO:0000256" key="3">
    <source>
        <dbReference type="ARBA" id="ARBA00023163"/>
    </source>
</evidence>
<dbReference type="GO" id="GO:0045892">
    <property type="term" value="P:negative regulation of DNA-templated transcription"/>
    <property type="evidence" value="ECO:0007669"/>
    <property type="project" value="TreeGrafter"/>
</dbReference>
<dbReference type="Gene3D" id="3.40.1410.10">
    <property type="entry name" value="Chorismate lyase-like"/>
    <property type="match status" value="1"/>
</dbReference>
<dbReference type="CDD" id="cd07377">
    <property type="entry name" value="WHTH_GntR"/>
    <property type="match status" value="1"/>
</dbReference>
<dbReference type="GO" id="GO:0003677">
    <property type="term" value="F:DNA binding"/>
    <property type="evidence" value="ECO:0007669"/>
    <property type="project" value="UniProtKB-KW"/>
</dbReference>
<dbReference type="PROSITE" id="PS50949">
    <property type="entry name" value="HTH_GNTR"/>
    <property type="match status" value="1"/>
</dbReference>
<feature type="domain" description="HTH gntR-type" evidence="4">
    <location>
        <begin position="4"/>
        <end position="72"/>
    </location>
</feature>
<dbReference type="InterPro" id="IPR000524">
    <property type="entry name" value="Tscrpt_reg_HTH_GntR"/>
</dbReference>
<gene>
    <name evidence="5" type="ORF">FC83_GL002053</name>
</gene>
<dbReference type="AlphaFoldDB" id="X0PMP7"/>
<dbReference type="GO" id="GO:0003700">
    <property type="term" value="F:DNA-binding transcription factor activity"/>
    <property type="evidence" value="ECO:0007669"/>
    <property type="project" value="InterPro"/>
</dbReference>
<dbReference type="EMBL" id="AZGA01000020">
    <property type="protein sequence ID" value="KRM34913.1"/>
    <property type="molecule type" value="Genomic_DNA"/>
</dbReference>
<evidence type="ECO:0000256" key="1">
    <source>
        <dbReference type="ARBA" id="ARBA00023015"/>
    </source>
</evidence>
<protein>
    <submittedName>
        <fullName evidence="5">Transcriptional regulator</fullName>
    </submittedName>
</protein>
<name>X0PMP7_9LACO</name>
<dbReference type="InterPro" id="IPR050679">
    <property type="entry name" value="Bact_HTH_transcr_reg"/>
</dbReference>
<dbReference type="SMART" id="SM00345">
    <property type="entry name" value="HTH_GNTR"/>
    <property type="match status" value="1"/>
</dbReference>
<organism evidence="5 6">
    <name type="scientific">Agrilactobacillus composti DSM 18527 = JCM 14202</name>
    <dbReference type="NCBI Taxonomy" id="1423734"/>
    <lineage>
        <taxon>Bacteria</taxon>
        <taxon>Bacillati</taxon>
        <taxon>Bacillota</taxon>
        <taxon>Bacilli</taxon>
        <taxon>Lactobacillales</taxon>
        <taxon>Lactobacillaceae</taxon>
        <taxon>Agrilactobacillus</taxon>
    </lineage>
</organism>
<evidence type="ECO:0000256" key="2">
    <source>
        <dbReference type="ARBA" id="ARBA00023125"/>
    </source>
</evidence>
<dbReference type="SUPFAM" id="SSF64288">
    <property type="entry name" value="Chorismate lyase-like"/>
    <property type="match status" value="1"/>
</dbReference>
<dbReference type="InterPro" id="IPR036390">
    <property type="entry name" value="WH_DNA-bd_sf"/>
</dbReference>
<keyword evidence="3" id="KW-0804">Transcription</keyword>
<evidence type="ECO:0000313" key="6">
    <source>
        <dbReference type="Proteomes" id="UP000051236"/>
    </source>
</evidence>
<dbReference type="PANTHER" id="PTHR44846">
    <property type="entry name" value="MANNOSYL-D-GLYCERATE TRANSPORT/METABOLISM SYSTEM REPRESSOR MNGR-RELATED"/>
    <property type="match status" value="1"/>
</dbReference>
<comment type="caution">
    <text evidence="5">The sequence shown here is derived from an EMBL/GenBank/DDBJ whole genome shotgun (WGS) entry which is preliminary data.</text>
</comment>
<dbReference type="InterPro" id="IPR036388">
    <property type="entry name" value="WH-like_DNA-bd_sf"/>
</dbReference>
<keyword evidence="6" id="KW-1185">Reference proteome</keyword>
<dbReference type="SMART" id="SM00866">
    <property type="entry name" value="UTRA"/>
    <property type="match status" value="1"/>
</dbReference>
<reference evidence="5 6" key="1">
    <citation type="journal article" date="2015" name="Genome Announc.">
        <title>Expanding the biotechnology potential of lactobacilli through comparative genomics of 213 strains and associated genera.</title>
        <authorList>
            <person name="Sun Z."/>
            <person name="Harris H.M."/>
            <person name="McCann A."/>
            <person name="Guo C."/>
            <person name="Argimon S."/>
            <person name="Zhang W."/>
            <person name="Yang X."/>
            <person name="Jeffery I.B."/>
            <person name="Cooney J.C."/>
            <person name="Kagawa T.F."/>
            <person name="Liu W."/>
            <person name="Song Y."/>
            <person name="Salvetti E."/>
            <person name="Wrobel A."/>
            <person name="Rasinkangas P."/>
            <person name="Parkhill J."/>
            <person name="Rea M.C."/>
            <person name="O'Sullivan O."/>
            <person name="Ritari J."/>
            <person name="Douillard F.P."/>
            <person name="Paul Ross R."/>
            <person name="Yang R."/>
            <person name="Briner A.E."/>
            <person name="Felis G.E."/>
            <person name="de Vos W.M."/>
            <person name="Barrangou R."/>
            <person name="Klaenhammer T.R."/>
            <person name="Caufield P.W."/>
            <person name="Cui Y."/>
            <person name="Zhang H."/>
            <person name="O'Toole P.W."/>
        </authorList>
    </citation>
    <scope>NUCLEOTIDE SEQUENCE [LARGE SCALE GENOMIC DNA]</scope>
    <source>
        <strain evidence="5 6">DSM 18527</strain>
    </source>
</reference>
<dbReference type="STRING" id="1423734.FC83_GL002053"/>
<dbReference type="Proteomes" id="UP000051236">
    <property type="component" value="Unassembled WGS sequence"/>
</dbReference>
<dbReference type="Pfam" id="PF00392">
    <property type="entry name" value="GntR"/>
    <property type="match status" value="1"/>
</dbReference>
<dbReference type="Pfam" id="PF07702">
    <property type="entry name" value="UTRA"/>
    <property type="match status" value="1"/>
</dbReference>
<proteinExistence type="predicted"/>
<dbReference type="SUPFAM" id="SSF46785">
    <property type="entry name" value="Winged helix' DNA-binding domain"/>
    <property type="match status" value="1"/>
</dbReference>
<dbReference type="Gene3D" id="1.10.10.10">
    <property type="entry name" value="Winged helix-like DNA-binding domain superfamily/Winged helix DNA-binding domain"/>
    <property type="match status" value="1"/>
</dbReference>
<dbReference type="PRINTS" id="PR00035">
    <property type="entry name" value="HTHGNTR"/>
</dbReference>
<evidence type="ECO:0000313" key="5">
    <source>
        <dbReference type="EMBL" id="KRM34913.1"/>
    </source>
</evidence>
<sequence>MSIIYKYQNIYKQLKQDIDQGRYTADFPLPPQEQLADKYDTSRMTIKKALALLSNDGLIYSNQGSGTFIRKSFDASNKELLPLAAPKGATNSHAGNQIKSKTLQFSARLPYENEQESLGITANEPVYEIQRVRYVDNRVYSFEQTVMPTSIAVIDQKVLEGSIYDYLQDNAGITLKGARRTVYASHADKTVAAALKIQTGDATLVIEQTAFSQTGQPFEHSLSYFLPDSSKFYIDININ</sequence>
<keyword evidence="2" id="KW-0238">DNA-binding</keyword>